<dbReference type="EMBL" id="BSXT01000079">
    <property type="protein sequence ID" value="GMF16898.1"/>
    <property type="molecule type" value="Genomic_DNA"/>
</dbReference>
<reference evidence="2" key="1">
    <citation type="submission" date="2023-04" db="EMBL/GenBank/DDBJ databases">
        <title>Phytophthora fragariaefolia NBRC 109709.</title>
        <authorList>
            <person name="Ichikawa N."/>
            <person name="Sato H."/>
            <person name="Tonouchi N."/>
        </authorList>
    </citation>
    <scope>NUCLEOTIDE SEQUENCE</scope>
    <source>
        <strain evidence="2">NBRC 109709</strain>
    </source>
</reference>
<gene>
    <name evidence="2" type="ORF">Pfra01_000098500</name>
</gene>
<feature type="compositionally biased region" description="Basic and acidic residues" evidence="1">
    <location>
        <begin position="1"/>
        <end position="13"/>
    </location>
</feature>
<feature type="compositionally biased region" description="Polar residues" evidence="1">
    <location>
        <begin position="16"/>
        <end position="26"/>
    </location>
</feature>
<name>A0A9W6WUM7_9STRA</name>
<keyword evidence="3" id="KW-1185">Reference proteome</keyword>
<dbReference type="Proteomes" id="UP001165121">
    <property type="component" value="Unassembled WGS sequence"/>
</dbReference>
<protein>
    <submittedName>
        <fullName evidence="2">Unnamed protein product</fullName>
    </submittedName>
</protein>
<feature type="region of interest" description="Disordered" evidence="1">
    <location>
        <begin position="1"/>
        <end position="26"/>
    </location>
</feature>
<proteinExistence type="predicted"/>
<evidence type="ECO:0000256" key="1">
    <source>
        <dbReference type="SAM" id="MobiDB-lite"/>
    </source>
</evidence>
<evidence type="ECO:0000313" key="3">
    <source>
        <dbReference type="Proteomes" id="UP001165121"/>
    </source>
</evidence>
<dbReference type="AlphaFoldDB" id="A0A9W6WUM7"/>
<accession>A0A9W6WUM7</accession>
<evidence type="ECO:0000313" key="2">
    <source>
        <dbReference type="EMBL" id="GMF16898.1"/>
    </source>
</evidence>
<sequence length="104" mass="11952">MLNKTKQEFHPDLEGVSQSARNSAFNWRQSNARRRWNSGSRRNCVATRTLNDLYLRLDVHIALTLCNWSTQRSSLMSRDNIEAGEKLEAAADLSSVNAYEDDFM</sequence>
<dbReference type="OrthoDB" id="200398at2759"/>
<organism evidence="2 3">
    <name type="scientific">Phytophthora fragariaefolia</name>
    <dbReference type="NCBI Taxonomy" id="1490495"/>
    <lineage>
        <taxon>Eukaryota</taxon>
        <taxon>Sar</taxon>
        <taxon>Stramenopiles</taxon>
        <taxon>Oomycota</taxon>
        <taxon>Peronosporomycetes</taxon>
        <taxon>Peronosporales</taxon>
        <taxon>Peronosporaceae</taxon>
        <taxon>Phytophthora</taxon>
    </lineage>
</organism>
<comment type="caution">
    <text evidence="2">The sequence shown here is derived from an EMBL/GenBank/DDBJ whole genome shotgun (WGS) entry which is preliminary data.</text>
</comment>